<keyword evidence="6" id="KW-0297">G-protein coupled receptor</keyword>
<feature type="transmembrane region" description="Helical" evidence="10">
    <location>
        <begin position="157"/>
        <end position="185"/>
    </location>
</feature>
<dbReference type="CDD" id="cd14966">
    <property type="entry name" value="7tmD_STE3"/>
    <property type="match status" value="1"/>
</dbReference>
<feature type="transmembrane region" description="Helical" evidence="10">
    <location>
        <begin position="12"/>
        <end position="31"/>
    </location>
</feature>
<evidence type="ECO:0000256" key="10">
    <source>
        <dbReference type="SAM" id="Phobius"/>
    </source>
</evidence>
<dbReference type="GeneID" id="66072566"/>
<reference evidence="11" key="1">
    <citation type="journal article" date="2021" name="Genome Biol. Evol.">
        <title>The assembled and annotated genome of the fairy-ring fungus Marasmius oreades.</title>
        <authorList>
            <person name="Hiltunen M."/>
            <person name="Ament-Velasquez S.L."/>
            <person name="Johannesson H."/>
        </authorList>
    </citation>
    <scope>NUCLEOTIDE SEQUENCE</scope>
    <source>
        <strain evidence="11">03SP1</strain>
    </source>
</reference>
<evidence type="ECO:0000256" key="9">
    <source>
        <dbReference type="ARBA" id="ARBA00023224"/>
    </source>
</evidence>
<dbReference type="PANTHER" id="PTHR28097">
    <property type="entry name" value="PHEROMONE A FACTOR RECEPTOR"/>
    <property type="match status" value="1"/>
</dbReference>
<evidence type="ECO:0000256" key="2">
    <source>
        <dbReference type="ARBA" id="ARBA00011085"/>
    </source>
</evidence>
<keyword evidence="4 10" id="KW-0812">Transmembrane</keyword>
<evidence type="ECO:0000313" key="12">
    <source>
        <dbReference type="Proteomes" id="UP001049176"/>
    </source>
</evidence>
<evidence type="ECO:0000256" key="1">
    <source>
        <dbReference type="ARBA" id="ARBA00004141"/>
    </source>
</evidence>
<proteinExistence type="inferred from homology"/>
<dbReference type="PRINTS" id="PR00899">
    <property type="entry name" value="GPCRSTE3"/>
</dbReference>
<keyword evidence="7 10" id="KW-0472">Membrane</keyword>
<keyword evidence="12" id="KW-1185">Reference proteome</keyword>
<evidence type="ECO:0000256" key="4">
    <source>
        <dbReference type="ARBA" id="ARBA00022692"/>
    </source>
</evidence>
<dbReference type="OrthoDB" id="2874149at2759"/>
<dbReference type="Pfam" id="PF02076">
    <property type="entry name" value="STE3"/>
    <property type="match status" value="1"/>
</dbReference>
<accession>A0A9P7RM30</accession>
<feature type="transmembrane region" description="Helical" evidence="10">
    <location>
        <begin position="272"/>
        <end position="290"/>
    </location>
</feature>
<keyword evidence="8" id="KW-0675">Receptor</keyword>
<dbReference type="Proteomes" id="UP001049176">
    <property type="component" value="Chromosome 11"/>
</dbReference>
<dbReference type="PANTHER" id="PTHR28097:SF1">
    <property type="entry name" value="PHEROMONE A FACTOR RECEPTOR"/>
    <property type="match status" value="1"/>
</dbReference>
<keyword evidence="3" id="KW-0589">Pheromone response</keyword>
<evidence type="ECO:0000256" key="7">
    <source>
        <dbReference type="ARBA" id="ARBA00023136"/>
    </source>
</evidence>
<dbReference type="GO" id="GO:0000750">
    <property type="term" value="P:pheromone-dependent signal transduction involved in conjugation with cellular fusion"/>
    <property type="evidence" value="ECO:0007669"/>
    <property type="project" value="TreeGrafter"/>
</dbReference>
<evidence type="ECO:0000313" key="11">
    <source>
        <dbReference type="EMBL" id="KAG7085965.1"/>
    </source>
</evidence>
<dbReference type="AlphaFoldDB" id="A0A9P7RM30"/>
<name>A0A9P7RM30_9AGAR</name>
<evidence type="ECO:0000256" key="8">
    <source>
        <dbReference type="ARBA" id="ARBA00023170"/>
    </source>
</evidence>
<organism evidence="11 12">
    <name type="scientific">Marasmius oreades</name>
    <name type="common">fairy-ring Marasmius</name>
    <dbReference type="NCBI Taxonomy" id="181124"/>
    <lineage>
        <taxon>Eukaryota</taxon>
        <taxon>Fungi</taxon>
        <taxon>Dikarya</taxon>
        <taxon>Basidiomycota</taxon>
        <taxon>Agaricomycotina</taxon>
        <taxon>Agaricomycetes</taxon>
        <taxon>Agaricomycetidae</taxon>
        <taxon>Agaricales</taxon>
        <taxon>Marasmiineae</taxon>
        <taxon>Marasmiaceae</taxon>
        <taxon>Marasmius</taxon>
    </lineage>
</organism>
<evidence type="ECO:0000256" key="5">
    <source>
        <dbReference type="ARBA" id="ARBA00022989"/>
    </source>
</evidence>
<sequence length="347" mass="39798">MSHYPGVEVYSCFSLLAFLLFIIPSLCAWHLEARNTALLCASVWGAIGSLNFFINSVVWNGRVDNFAPVWCDISSKIQIGMNVAFHACSLSMNRRLYYIAKGDIAVTSVEKRRTIMVDLSICVGIPVLHMILNYISQEYRFDILEDFGCFPSDDTTWVSYFLLVPWPLVIVLVSSVYSILNLKAFNQYRKRFKEHLSQVNGLNPNFYLRLMCLTGTDIVLTIPLSVWFAATNSVDFVPWISWEETHHNFSRIQFVPAPLWEFDSDQVMALESTRWSVVMCGFLFFGFFGFTTEARKAYRTLFSHIWRRSFGHKMSNEAMEPDLVFDFAPFQSQHSTIPQSGAVPVEV</sequence>
<dbReference type="GO" id="GO:0004932">
    <property type="term" value="F:mating-type factor pheromone receptor activity"/>
    <property type="evidence" value="ECO:0007669"/>
    <property type="project" value="InterPro"/>
</dbReference>
<evidence type="ECO:0008006" key="13">
    <source>
        <dbReference type="Google" id="ProtNLM"/>
    </source>
</evidence>
<keyword evidence="9" id="KW-0807">Transducer</keyword>
<dbReference type="KEGG" id="more:E1B28_003490"/>
<feature type="transmembrane region" description="Helical" evidence="10">
    <location>
        <begin position="206"/>
        <end position="230"/>
    </location>
</feature>
<comment type="caution">
    <text evidence="11">The sequence shown here is derived from an EMBL/GenBank/DDBJ whole genome shotgun (WGS) entry which is preliminary data.</text>
</comment>
<dbReference type="EMBL" id="CM032191">
    <property type="protein sequence ID" value="KAG7085965.1"/>
    <property type="molecule type" value="Genomic_DNA"/>
</dbReference>
<dbReference type="RefSeq" id="XP_043002436.1">
    <property type="nucleotide sequence ID" value="XM_043160479.1"/>
</dbReference>
<dbReference type="InterPro" id="IPR001499">
    <property type="entry name" value="GPCR_STE3"/>
</dbReference>
<dbReference type="GO" id="GO:0005886">
    <property type="term" value="C:plasma membrane"/>
    <property type="evidence" value="ECO:0007669"/>
    <property type="project" value="TreeGrafter"/>
</dbReference>
<evidence type="ECO:0000256" key="6">
    <source>
        <dbReference type="ARBA" id="ARBA00023040"/>
    </source>
</evidence>
<comment type="similarity">
    <text evidence="2">Belongs to the G-protein coupled receptor 4 family.</text>
</comment>
<gene>
    <name evidence="11" type="ORF">E1B28_003490</name>
</gene>
<evidence type="ECO:0000256" key="3">
    <source>
        <dbReference type="ARBA" id="ARBA00022507"/>
    </source>
</evidence>
<keyword evidence="5 10" id="KW-1133">Transmembrane helix</keyword>
<feature type="transmembrane region" description="Helical" evidence="10">
    <location>
        <begin position="37"/>
        <end position="58"/>
    </location>
</feature>
<protein>
    <recommendedName>
        <fullName evidence="13">Pheromone receptor</fullName>
    </recommendedName>
</protein>
<comment type="subcellular location">
    <subcellularLocation>
        <location evidence="1">Membrane</location>
        <topology evidence="1">Multi-pass membrane protein</topology>
    </subcellularLocation>
</comment>